<dbReference type="OrthoDB" id="10451939at2759"/>
<gene>
    <name evidence="2" type="ORF">FB567DRAFT_617039</name>
</gene>
<feature type="compositionally biased region" description="Basic and acidic residues" evidence="1">
    <location>
        <begin position="111"/>
        <end position="128"/>
    </location>
</feature>
<feature type="region of interest" description="Disordered" evidence="1">
    <location>
        <begin position="163"/>
        <end position="182"/>
    </location>
</feature>
<evidence type="ECO:0000313" key="3">
    <source>
        <dbReference type="Proteomes" id="UP000813461"/>
    </source>
</evidence>
<accession>A0A8K0RC29</accession>
<comment type="caution">
    <text evidence="2">The sequence shown here is derived from an EMBL/GenBank/DDBJ whole genome shotgun (WGS) entry which is preliminary data.</text>
</comment>
<sequence length="393" mass="44155">APSPLLSIPSDALFTVPLFDTKILIILFSPLAHLPFLQIIMAGPEDISRAKPRKCTSGIKRVCDFLCYPFRSWYEEENEHKCRRFLNFRGGDSVIICVEPNCPYRRNRTQQPREPEMRREEQRDLRSAHNGEISISSAPSQTAPHYGFVKQVPSSWRCGQGRSGMPYYPPPPAPVENRSRSSSINEAALAPFLNQDPNSARSRRGSDATIEIPRQGSRPSSRDRYKPRSRRNSNDVGARSRKGRPPNAFDRHTSGLPRPSSSGSNRSSYQYVEPAQQHLQPGFHQHGPVYNQPGPVFPQQPGPYPSANPQPFNQMPVAHYQAAAELDQTRARSYISLQSRRHHGVQMAPDGSMMACQVTTVQQVEAISYGPPATPQYRDPARSRAGSFQSQRR</sequence>
<reference evidence="2" key="1">
    <citation type="journal article" date="2021" name="Nat. Commun.">
        <title>Genetic determinants of endophytism in the Arabidopsis root mycobiome.</title>
        <authorList>
            <person name="Mesny F."/>
            <person name="Miyauchi S."/>
            <person name="Thiergart T."/>
            <person name="Pickel B."/>
            <person name="Atanasova L."/>
            <person name="Karlsson M."/>
            <person name="Huettel B."/>
            <person name="Barry K.W."/>
            <person name="Haridas S."/>
            <person name="Chen C."/>
            <person name="Bauer D."/>
            <person name="Andreopoulos W."/>
            <person name="Pangilinan J."/>
            <person name="LaButti K."/>
            <person name="Riley R."/>
            <person name="Lipzen A."/>
            <person name="Clum A."/>
            <person name="Drula E."/>
            <person name="Henrissat B."/>
            <person name="Kohler A."/>
            <person name="Grigoriev I.V."/>
            <person name="Martin F.M."/>
            <person name="Hacquard S."/>
        </authorList>
    </citation>
    <scope>NUCLEOTIDE SEQUENCE</scope>
    <source>
        <strain evidence="2">MPI-SDFR-AT-0120</strain>
    </source>
</reference>
<feature type="non-terminal residue" evidence="2">
    <location>
        <position position="1"/>
    </location>
</feature>
<dbReference type="EMBL" id="JAGMVJ010000004">
    <property type="protein sequence ID" value="KAH7091439.1"/>
    <property type="molecule type" value="Genomic_DNA"/>
</dbReference>
<feature type="region of interest" description="Disordered" evidence="1">
    <location>
        <begin position="106"/>
        <end position="128"/>
    </location>
</feature>
<evidence type="ECO:0000313" key="2">
    <source>
        <dbReference type="EMBL" id="KAH7091439.1"/>
    </source>
</evidence>
<feature type="region of interest" description="Disordered" evidence="1">
    <location>
        <begin position="190"/>
        <end position="273"/>
    </location>
</feature>
<protein>
    <submittedName>
        <fullName evidence="2">Uncharacterized protein</fullName>
    </submittedName>
</protein>
<dbReference type="AlphaFoldDB" id="A0A8K0RC29"/>
<evidence type="ECO:0000256" key="1">
    <source>
        <dbReference type="SAM" id="MobiDB-lite"/>
    </source>
</evidence>
<feature type="region of interest" description="Disordered" evidence="1">
    <location>
        <begin position="369"/>
        <end position="393"/>
    </location>
</feature>
<dbReference type="Proteomes" id="UP000813461">
    <property type="component" value="Unassembled WGS sequence"/>
</dbReference>
<keyword evidence="3" id="KW-1185">Reference proteome</keyword>
<name>A0A8K0RC29_9PLEO</name>
<organism evidence="2 3">
    <name type="scientific">Paraphoma chrysanthemicola</name>
    <dbReference type="NCBI Taxonomy" id="798071"/>
    <lineage>
        <taxon>Eukaryota</taxon>
        <taxon>Fungi</taxon>
        <taxon>Dikarya</taxon>
        <taxon>Ascomycota</taxon>
        <taxon>Pezizomycotina</taxon>
        <taxon>Dothideomycetes</taxon>
        <taxon>Pleosporomycetidae</taxon>
        <taxon>Pleosporales</taxon>
        <taxon>Pleosporineae</taxon>
        <taxon>Phaeosphaeriaceae</taxon>
        <taxon>Paraphoma</taxon>
    </lineage>
</organism>
<proteinExistence type="predicted"/>
<feature type="compositionally biased region" description="Low complexity" evidence="1">
    <location>
        <begin position="254"/>
        <end position="268"/>
    </location>
</feature>